<dbReference type="RefSeq" id="WP_125136989.1">
    <property type="nucleotide sequence ID" value="NZ_LR130778.1"/>
</dbReference>
<accession>A0A3P7PUW6</accession>
<keyword evidence="1" id="KW-0472">Membrane</keyword>
<dbReference type="KEGG" id="cbar:PATL70BA_1834"/>
<evidence type="ECO:0000256" key="1">
    <source>
        <dbReference type="SAM" id="Phobius"/>
    </source>
</evidence>
<feature type="transmembrane region" description="Helical" evidence="1">
    <location>
        <begin position="82"/>
        <end position="103"/>
    </location>
</feature>
<reference evidence="2 3" key="1">
    <citation type="submission" date="2018-09" db="EMBL/GenBank/DDBJ databases">
        <authorList>
            <person name="Postec A."/>
        </authorList>
    </citation>
    <scope>NUCLEOTIDE SEQUENCE [LARGE SCALE GENOMIC DNA]</scope>
    <source>
        <strain evidence="2">70B-A</strain>
    </source>
</reference>
<dbReference type="Proteomes" id="UP000279029">
    <property type="component" value="Chromosome"/>
</dbReference>
<sequence>MKNLYGTISMVLVMLALVIGIFAMITYSITYGGLYIVIILLSGYVVLMRYCRKCPHSMNGSCHHKLPGQLAKKLPYKKTGKYTLYEYTSTIGSLLMVFILPLTSMNGKYYLLVPYLIIWATVILMIKTKVCKLCYKRWCLSCPNKVKM</sequence>
<proteinExistence type="predicted"/>
<evidence type="ECO:0000313" key="3">
    <source>
        <dbReference type="Proteomes" id="UP000279029"/>
    </source>
</evidence>
<feature type="transmembrane region" description="Helical" evidence="1">
    <location>
        <begin position="7"/>
        <end position="27"/>
    </location>
</feature>
<protein>
    <submittedName>
        <fullName evidence="2">Uncharacterized protein</fullName>
    </submittedName>
</protein>
<keyword evidence="3" id="KW-1185">Reference proteome</keyword>
<dbReference type="OrthoDB" id="2081930at2"/>
<feature type="transmembrane region" description="Helical" evidence="1">
    <location>
        <begin position="109"/>
        <end position="126"/>
    </location>
</feature>
<dbReference type="AlphaFoldDB" id="A0A3P7PUW6"/>
<keyword evidence="1" id="KW-0812">Transmembrane</keyword>
<dbReference type="EMBL" id="LR130778">
    <property type="protein sequence ID" value="VDN47727.1"/>
    <property type="molecule type" value="Genomic_DNA"/>
</dbReference>
<evidence type="ECO:0000313" key="2">
    <source>
        <dbReference type="EMBL" id="VDN47727.1"/>
    </source>
</evidence>
<organism evidence="2 3">
    <name type="scientific">Petrocella atlantisensis</name>
    <dbReference type="NCBI Taxonomy" id="2173034"/>
    <lineage>
        <taxon>Bacteria</taxon>
        <taxon>Bacillati</taxon>
        <taxon>Bacillota</taxon>
        <taxon>Clostridia</taxon>
        <taxon>Lachnospirales</taxon>
        <taxon>Vallitaleaceae</taxon>
        <taxon>Petrocella</taxon>
    </lineage>
</organism>
<keyword evidence="1" id="KW-1133">Transmembrane helix</keyword>
<gene>
    <name evidence="2" type="ORF">PATL70BA_1834</name>
</gene>
<feature type="transmembrane region" description="Helical" evidence="1">
    <location>
        <begin position="33"/>
        <end position="51"/>
    </location>
</feature>
<name>A0A3P7PUW6_9FIRM</name>